<keyword evidence="2" id="KW-1185">Reference proteome</keyword>
<protein>
    <submittedName>
        <fullName evidence="1">Uncharacterized protein</fullName>
    </submittedName>
</protein>
<reference evidence="1 2" key="1">
    <citation type="submission" date="2019-03" db="EMBL/GenBank/DDBJ databases">
        <title>The genome sequence of a newly discovered highly antifungal drug resistant Aspergillus species, Aspergillus tanneri NIH 1004.</title>
        <authorList>
            <person name="Mounaud S."/>
            <person name="Singh I."/>
            <person name="Joardar V."/>
            <person name="Pakala S."/>
            <person name="Pakala S."/>
            <person name="Venepally P."/>
            <person name="Hoover J."/>
            <person name="Nierman W."/>
            <person name="Chung J."/>
            <person name="Losada L."/>
        </authorList>
    </citation>
    <scope>NUCLEOTIDE SEQUENCE [LARGE SCALE GENOMIC DNA]</scope>
    <source>
        <strain evidence="1 2">NIH1004</strain>
    </source>
</reference>
<organism evidence="1 2">
    <name type="scientific">Aspergillus tanneri</name>
    <dbReference type="NCBI Taxonomy" id="1220188"/>
    <lineage>
        <taxon>Eukaryota</taxon>
        <taxon>Fungi</taxon>
        <taxon>Dikarya</taxon>
        <taxon>Ascomycota</taxon>
        <taxon>Pezizomycotina</taxon>
        <taxon>Eurotiomycetes</taxon>
        <taxon>Eurotiomycetidae</taxon>
        <taxon>Eurotiales</taxon>
        <taxon>Aspergillaceae</taxon>
        <taxon>Aspergillus</taxon>
        <taxon>Aspergillus subgen. Circumdati</taxon>
    </lineage>
</organism>
<proteinExistence type="predicted"/>
<evidence type="ECO:0000313" key="1">
    <source>
        <dbReference type="EMBL" id="THC88873.1"/>
    </source>
</evidence>
<name>A0A4S3J260_9EURO</name>
<sequence>MAAATKTTANGKTTRTALLALGLTTSYSIKGAYKGCPCGMTVAVMLDRAMKSV</sequence>
<dbReference type="Proteomes" id="UP000308092">
    <property type="component" value="Unassembled WGS sequence"/>
</dbReference>
<dbReference type="VEuPathDB" id="FungiDB:EYZ11_011681"/>
<evidence type="ECO:0000313" key="2">
    <source>
        <dbReference type="Proteomes" id="UP000308092"/>
    </source>
</evidence>
<gene>
    <name evidence="1" type="ORF">EYZ11_011681</name>
</gene>
<accession>A0A4S3J260</accession>
<dbReference type="AlphaFoldDB" id="A0A4S3J260"/>
<comment type="caution">
    <text evidence="1">The sequence shown here is derived from an EMBL/GenBank/DDBJ whole genome shotgun (WGS) entry which is preliminary data.</text>
</comment>
<dbReference type="EMBL" id="SOSA01000751">
    <property type="protein sequence ID" value="THC88873.1"/>
    <property type="molecule type" value="Genomic_DNA"/>
</dbReference>